<gene>
    <name evidence="4" type="ORF">RHIZ70_1046</name>
</gene>
<dbReference type="STRING" id="1336235.GCA_000518785_01893"/>
<dbReference type="PANTHER" id="PTHR34136">
    <property type="match status" value="1"/>
</dbReference>
<dbReference type="EMBL" id="UEYP01000001">
    <property type="protein sequence ID" value="SSC65338.1"/>
    <property type="molecule type" value="Genomic_DNA"/>
</dbReference>
<protein>
    <submittedName>
        <fullName evidence="4">Uncharacterized protein</fullName>
    </submittedName>
</protein>
<sequence>MPVYDLTWEGALSYVNELASLPLGPTHMAFLNANNANLMMSDPDYRKALARTVLLPDGIGVDLASRLLNGERFIANLNGTDFIPAMLSYMDTPRRIGLIGGRADVLARAAENFRRHAPWHEFVEISDGFFDKTNCAGVLDDLKDARIDILLVALGTPLQEIWIDRNIRPEHARLVIGVGALFDFVSGEVPRAPLWMRHIRCEWVYRLWLEPKRLWYRYIVGIPVFLGHVARFKLFGPPRHAAGEDPLSQGRRRTDNRLGPRSRHSATRQDRTSRRYS</sequence>
<dbReference type="Proteomes" id="UP000254764">
    <property type="component" value="Unassembled WGS sequence"/>
</dbReference>
<evidence type="ECO:0000313" key="5">
    <source>
        <dbReference type="Proteomes" id="UP000254764"/>
    </source>
</evidence>
<keyword evidence="2" id="KW-0808">Transferase</keyword>
<reference evidence="5" key="1">
    <citation type="submission" date="2018-07" db="EMBL/GenBank/DDBJ databases">
        <authorList>
            <person name="Peiro R."/>
            <person name="Begona"/>
            <person name="Cbmso G."/>
            <person name="Lopez M."/>
            <person name="Gonzalez S."/>
        </authorList>
    </citation>
    <scope>NUCLEOTIDE SEQUENCE [LARGE SCALE GENOMIC DNA]</scope>
</reference>
<dbReference type="NCBIfam" id="TIGR00696">
    <property type="entry name" value="wecG_tagA_cpsF"/>
    <property type="match status" value="1"/>
</dbReference>
<evidence type="ECO:0000256" key="3">
    <source>
        <dbReference type="SAM" id="MobiDB-lite"/>
    </source>
</evidence>
<feature type="region of interest" description="Disordered" evidence="3">
    <location>
        <begin position="240"/>
        <end position="277"/>
    </location>
</feature>
<name>A0A376AC78_9HYPH</name>
<keyword evidence="5" id="KW-1185">Reference proteome</keyword>
<dbReference type="InterPro" id="IPR004629">
    <property type="entry name" value="WecG_TagA_CpsF"/>
</dbReference>
<dbReference type="AlphaFoldDB" id="A0A376AC78"/>
<proteinExistence type="predicted"/>
<accession>A0A376AC78</accession>
<dbReference type="CDD" id="cd06533">
    <property type="entry name" value="Glyco_transf_WecG_TagA"/>
    <property type="match status" value="1"/>
</dbReference>
<feature type="compositionally biased region" description="Basic and acidic residues" evidence="3">
    <location>
        <begin position="267"/>
        <end position="277"/>
    </location>
</feature>
<evidence type="ECO:0000256" key="1">
    <source>
        <dbReference type="ARBA" id="ARBA00022676"/>
    </source>
</evidence>
<keyword evidence="1" id="KW-0328">Glycosyltransferase</keyword>
<dbReference type="GO" id="GO:0016758">
    <property type="term" value="F:hexosyltransferase activity"/>
    <property type="evidence" value="ECO:0007669"/>
    <property type="project" value="TreeGrafter"/>
</dbReference>
<dbReference type="Pfam" id="PF03808">
    <property type="entry name" value="Glyco_tran_WecG"/>
    <property type="match status" value="1"/>
</dbReference>
<organism evidence="4 5">
    <name type="scientific">Ciceribacter selenitireducens ATCC BAA-1503</name>
    <dbReference type="NCBI Taxonomy" id="1336235"/>
    <lineage>
        <taxon>Bacteria</taxon>
        <taxon>Pseudomonadati</taxon>
        <taxon>Pseudomonadota</taxon>
        <taxon>Alphaproteobacteria</taxon>
        <taxon>Hyphomicrobiales</taxon>
        <taxon>Rhizobiaceae</taxon>
        <taxon>Ciceribacter</taxon>
    </lineage>
</organism>
<evidence type="ECO:0000313" key="4">
    <source>
        <dbReference type="EMBL" id="SSC65338.1"/>
    </source>
</evidence>
<evidence type="ECO:0000256" key="2">
    <source>
        <dbReference type="ARBA" id="ARBA00022679"/>
    </source>
</evidence>
<dbReference type="PANTHER" id="PTHR34136:SF1">
    <property type="entry name" value="UDP-N-ACETYL-D-MANNOSAMINURONIC ACID TRANSFERASE"/>
    <property type="match status" value="1"/>
</dbReference>